<dbReference type="CDD" id="cd01715">
    <property type="entry name" value="ETF_alpha"/>
    <property type="match status" value="1"/>
</dbReference>
<dbReference type="PANTHER" id="PTHR43153:SF1">
    <property type="entry name" value="ELECTRON TRANSFER FLAVOPROTEIN SUBUNIT ALPHA, MITOCHONDRIAL"/>
    <property type="match status" value="1"/>
</dbReference>
<gene>
    <name evidence="8" type="ORF">SAMN02194393_00144</name>
</gene>
<dbReference type="GO" id="GO:0050660">
    <property type="term" value="F:flavin adenine dinucleotide binding"/>
    <property type="evidence" value="ECO:0007669"/>
    <property type="project" value="InterPro"/>
</dbReference>
<sequence length="336" mass="36286">MSKDIFVLAEQRDGDIQKVSIELIGEAKRLSKSLDEKVVAVLLGSEIKDKASILTAYGADKVIVVEDPILGEYATEPYAKAVCKIIKEYDPEIVLCGATSIGRDLAPRVSARVHTGLTADCTSLDIDEETKLLMMTRPAFGGNIMATIVCDRHKPQMATVRPGVMKSLEKDESKKGEIEYFDIKFTKEDMNIKIREVVKETKEVADITESKVLVSGGRGIGKAEGFKMLKGLADVLGGEISSSRANVDAGWIEKDYQVGQTGKTVKPSLYIAAGISGAIQHIAGMEESDLILAINKDKGAPIFDIADLGIVGDVNTIIPKLKEAIESEKSNSKVAK</sequence>
<dbReference type="SMART" id="SM00893">
    <property type="entry name" value="ETF"/>
    <property type="match status" value="1"/>
</dbReference>
<dbReference type="InterPro" id="IPR029035">
    <property type="entry name" value="DHS-like_NAD/FAD-binding_dom"/>
</dbReference>
<dbReference type="PROSITE" id="PS00696">
    <property type="entry name" value="ETF_ALPHA"/>
    <property type="match status" value="1"/>
</dbReference>
<feature type="binding site" evidence="6">
    <location>
        <position position="295"/>
    </location>
    <ligand>
        <name>FAD</name>
        <dbReference type="ChEBI" id="CHEBI:57692"/>
    </ligand>
</feature>
<keyword evidence="2" id="KW-0813">Transport</keyword>
<evidence type="ECO:0000256" key="6">
    <source>
        <dbReference type="PIRSR" id="PIRSR000089-1"/>
    </source>
</evidence>
<dbReference type="Pfam" id="PF00766">
    <property type="entry name" value="ETF_alpha"/>
    <property type="match status" value="1"/>
</dbReference>
<feature type="binding site" evidence="6">
    <location>
        <begin position="243"/>
        <end position="244"/>
    </location>
    <ligand>
        <name>FAD</name>
        <dbReference type="ChEBI" id="CHEBI:57692"/>
    </ligand>
</feature>
<reference evidence="8 9" key="1">
    <citation type="submission" date="2017-02" db="EMBL/GenBank/DDBJ databases">
        <authorList>
            <person name="Peterson S.W."/>
        </authorList>
    </citation>
    <scope>NUCLEOTIDE SEQUENCE [LARGE SCALE GENOMIC DNA]</scope>
    <source>
        <strain evidence="8 9">M1</strain>
    </source>
</reference>
<dbReference type="InterPro" id="IPR014729">
    <property type="entry name" value="Rossmann-like_a/b/a_fold"/>
</dbReference>
<evidence type="ECO:0000256" key="3">
    <source>
        <dbReference type="ARBA" id="ARBA00022630"/>
    </source>
</evidence>
<dbReference type="GO" id="GO:0033539">
    <property type="term" value="P:fatty acid beta-oxidation using acyl-CoA dehydrogenase"/>
    <property type="evidence" value="ECO:0007669"/>
    <property type="project" value="TreeGrafter"/>
</dbReference>
<dbReference type="Pfam" id="PF01012">
    <property type="entry name" value="ETF"/>
    <property type="match status" value="1"/>
</dbReference>
<protein>
    <submittedName>
        <fullName evidence="8">Electron transfer flavoprotein alpha subunit apoprotein</fullName>
    </submittedName>
</protein>
<dbReference type="InterPro" id="IPR001308">
    <property type="entry name" value="ETF_a/FixB"/>
</dbReference>
<dbReference type="Proteomes" id="UP000190285">
    <property type="component" value="Unassembled WGS sequence"/>
</dbReference>
<evidence type="ECO:0000256" key="2">
    <source>
        <dbReference type="ARBA" id="ARBA00022448"/>
    </source>
</evidence>
<dbReference type="RefSeq" id="WP_079488596.1">
    <property type="nucleotide sequence ID" value="NZ_FUZT01000001.1"/>
</dbReference>
<keyword evidence="3" id="KW-0285">Flavoprotein</keyword>
<feature type="binding site" evidence="6">
    <location>
        <begin position="257"/>
        <end position="261"/>
    </location>
    <ligand>
        <name>FAD</name>
        <dbReference type="ChEBI" id="CHEBI:57692"/>
    </ligand>
</feature>
<feature type="binding site" evidence="6">
    <location>
        <begin position="274"/>
        <end position="281"/>
    </location>
    <ligand>
        <name>FAD</name>
        <dbReference type="ChEBI" id="CHEBI:57692"/>
    </ligand>
</feature>
<dbReference type="OrthoDB" id="9770286at2"/>
<dbReference type="InterPro" id="IPR014731">
    <property type="entry name" value="ETF_asu_C"/>
</dbReference>
<evidence type="ECO:0000259" key="7">
    <source>
        <dbReference type="SMART" id="SM00893"/>
    </source>
</evidence>
<dbReference type="FunFam" id="3.40.50.1220:FF:000001">
    <property type="entry name" value="Electron transfer flavoprotein, alpha subunit"/>
    <property type="match status" value="1"/>
</dbReference>
<dbReference type="InterPro" id="IPR018206">
    <property type="entry name" value="ETF_asu_C_CS"/>
</dbReference>
<organism evidence="8 9">
    <name type="scientific">Maledivibacter halophilus</name>
    <dbReference type="NCBI Taxonomy" id="36842"/>
    <lineage>
        <taxon>Bacteria</taxon>
        <taxon>Bacillati</taxon>
        <taxon>Bacillota</taxon>
        <taxon>Clostridia</taxon>
        <taxon>Peptostreptococcales</taxon>
        <taxon>Caminicellaceae</taxon>
        <taxon>Maledivibacter</taxon>
    </lineage>
</organism>
<dbReference type="SUPFAM" id="SSF52402">
    <property type="entry name" value="Adenine nucleotide alpha hydrolases-like"/>
    <property type="match status" value="1"/>
</dbReference>
<comment type="cofactor">
    <cofactor evidence="6">
        <name>FAD</name>
        <dbReference type="ChEBI" id="CHEBI:57692"/>
    </cofactor>
    <text evidence="6">Binds 1 FAD per dimer.</text>
</comment>
<keyword evidence="9" id="KW-1185">Reference proteome</keyword>
<dbReference type="EMBL" id="FUZT01000001">
    <property type="protein sequence ID" value="SKC36313.1"/>
    <property type="molecule type" value="Genomic_DNA"/>
</dbReference>
<dbReference type="SUPFAM" id="SSF52467">
    <property type="entry name" value="DHS-like NAD/FAD-binding domain"/>
    <property type="match status" value="1"/>
</dbReference>
<evidence type="ECO:0000313" key="8">
    <source>
        <dbReference type="EMBL" id="SKC36313.1"/>
    </source>
</evidence>
<keyword evidence="5" id="KW-0249">Electron transport</keyword>
<dbReference type="GO" id="GO:0009055">
    <property type="term" value="F:electron transfer activity"/>
    <property type="evidence" value="ECO:0007669"/>
    <property type="project" value="InterPro"/>
</dbReference>
<accession>A0A1T5IB92</accession>
<dbReference type="Gene3D" id="3.40.50.620">
    <property type="entry name" value="HUPs"/>
    <property type="match status" value="1"/>
</dbReference>
<dbReference type="AlphaFoldDB" id="A0A1T5IB92"/>
<dbReference type="InterPro" id="IPR014730">
    <property type="entry name" value="ETF_a/b_N"/>
</dbReference>
<dbReference type="InterPro" id="IPR033947">
    <property type="entry name" value="ETF_alpha_N"/>
</dbReference>
<evidence type="ECO:0000256" key="1">
    <source>
        <dbReference type="ARBA" id="ARBA00005817"/>
    </source>
</evidence>
<dbReference type="STRING" id="36842.SAMN02194393_00144"/>
<evidence type="ECO:0000256" key="5">
    <source>
        <dbReference type="ARBA" id="ARBA00022982"/>
    </source>
</evidence>
<name>A0A1T5IB92_9FIRM</name>
<evidence type="ECO:0000313" key="9">
    <source>
        <dbReference type="Proteomes" id="UP000190285"/>
    </source>
</evidence>
<evidence type="ECO:0000256" key="4">
    <source>
        <dbReference type="ARBA" id="ARBA00022827"/>
    </source>
</evidence>
<feature type="domain" description="Electron transfer flavoprotein alpha/beta-subunit N-terminal" evidence="7">
    <location>
        <begin position="5"/>
        <end position="194"/>
    </location>
</feature>
<dbReference type="PANTHER" id="PTHR43153">
    <property type="entry name" value="ELECTRON TRANSFER FLAVOPROTEIN ALPHA"/>
    <property type="match status" value="1"/>
</dbReference>
<keyword evidence="4 6" id="KW-0274">FAD</keyword>
<comment type="similarity">
    <text evidence="1">Belongs to the ETF alpha-subunit/FixB family.</text>
</comment>
<dbReference type="Gene3D" id="3.40.50.1220">
    <property type="entry name" value="TPP-binding domain"/>
    <property type="match status" value="1"/>
</dbReference>
<dbReference type="PIRSF" id="PIRSF000089">
    <property type="entry name" value="Electra_flavoP_a"/>
    <property type="match status" value="1"/>
</dbReference>
<feature type="binding site" evidence="6">
    <location>
        <position position="218"/>
    </location>
    <ligand>
        <name>FAD</name>
        <dbReference type="ChEBI" id="CHEBI:57692"/>
    </ligand>
</feature>
<proteinExistence type="inferred from homology"/>